<evidence type="ECO:0008006" key="2">
    <source>
        <dbReference type="Google" id="ProtNLM"/>
    </source>
</evidence>
<name>A0A382XPJ4_9ZZZZ</name>
<proteinExistence type="predicted"/>
<protein>
    <recommendedName>
        <fullName evidence="2">IrrE N-terminal-like domain-containing protein</fullName>
    </recommendedName>
</protein>
<reference evidence="1" key="1">
    <citation type="submission" date="2018-05" db="EMBL/GenBank/DDBJ databases">
        <authorList>
            <person name="Lanie J.A."/>
            <person name="Ng W.-L."/>
            <person name="Kazmierczak K.M."/>
            <person name="Andrzejewski T.M."/>
            <person name="Davidsen T.M."/>
            <person name="Wayne K.J."/>
            <person name="Tettelin H."/>
            <person name="Glass J.I."/>
            <person name="Rusch D."/>
            <person name="Podicherti R."/>
            <person name="Tsui H.-C.T."/>
            <person name="Winkler M.E."/>
        </authorList>
    </citation>
    <scope>NUCLEOTIDE SEQUENCE</scope>
</reference>
<feature type="non-terminal residue" evidence="1">
    <location>
        <position position="1"/>
    </location>
</feature>
<evidence type="ECO:0000313" key="1">
    <source>
        <dbReference type="EMBL" id="SVD72794.1"/>
    </source>
</evidence>
<organism evidence="1">
    <name type="scientific">marine metagenome</name>
    <dbReference type="NCBI Taxonomy" id="408172"/>
    <lineage>
        <taxon>unclassified sequences</taxon>
        <taxon>metagenomes</taxon>
        <taxon>ecological metagenomes</taxon>
    </lineage>
</organism>
<sequence>MENIKFKNSDGIEYELVWKRPHYKYNADGLCYSPELDNPKILVDPKLKKRRKLSTLIEEVTHAFFWEKSEKDV</sequence>
<feature type="non-terminal residue" evidence="1">
    <location>
        <position position="73"/>
    </location>
</feature>
<gene>
    <name evidence="1" type="ORF">METZ01_LOCUS425648</name>
</gene>
<dbReference type="EMBL" id="UINC01169318">
    <property type="protein sequence ID" value="SVD72794.1"/>
    <property type="molecule type" value="Genomic_DNA"/>
</dbReference>
<accession>A0A382XPJ4</accession>
<dbReference type="AlphaFoldDB" id="A0A382XPJ4"/>